<dbReference type="NCBIfam" id="TIGR03552">
    <property type="entry name" value="F420_cofC"/>
    <property type="match status" value="1"/>
</dbReference>
<feature type="binding site" evidence="5">
    <location>
        <position position="172"/>
    </location>
    <ligand>
        <name>phosphoenolpyruvate</name>
        <dbReference type="ChEBI" id="CHEBI:58702"/>
    </ligand>
</feature>
<comment type="caution">
    <text evidence="5">Lacks conserved residue(s) required for the propagation of feature annotation.</text>
</comment>
<accession>A0ABX5SZL7</accession>
<reference evidence="6 7" key="1">
    <citation type="submission" date="2019-03" db="EMBL/GenBank/DDBJ databases">
        <authorList>
            <person name="Dong K."/>
        </authorList>
    </citation>
    <scope>NUCLEOTIDE SEQUENCE [LARGE SCALE GENOMIC DNA]</scope>
    <source>
        <strain evidence="7">dk512</strain>
    </source>
</reference>
<evidence type="ECO:0000256" key="3">
    <source>
        <dbReference type="ARBA" id="ARBA00022741"/>
    </source>
</evidence>
<comment type="catalytic activity">
    <reaction evidence="5">
        <text>phosphoenolpyruvate + GTP + H(+) = enolpyruvoyl-2-diphospho-5'-guanosine + diphosphate</text>
        <dbReference type="Rhea" id="RHEA:30519"/>
        <dbReference type="ChEBI" id="CHEBI:15378"/>
        <dbReference type="ChEBI" id="CHEBI:33019"/>
        <dbReference type="ChEBI" id="CHEBI:37565"/>
        <dbReference type="ChEBI" id="CHEBI:58702"/>
        <dbReference type="ChEBI" id="CHEBI:143701"/>
        <dbReference type="EC" id="2.7.7.105"/>
    </reaction>
</comment>
<sequence>MTPKSPLDPLANEPEHGSEGWVVIVPVKPATVGKSRLAEAAVDRAALARAIALDTIAAAAGATRVARVVVVTDDQELIRAASGLPRITTVPETEAAGLDAAIALGAAAAGQGAPRAALLGDLPALRPADLDAALAAAGSVERGLVPDAEGTGSTLVTARPGAVWTSAFGEDSAARHRLLGCTDLDVPEDSTLRRDVDTPAQLAEAESLGLGPRTAALLSTAPVA</sequence>
<dbReference type="EMBL" id="CP038266">
    <property type="protein sequence ID" value="QBR90249.1"/>
    <property type="molecule type" value="Genomic_DNA"/>
</dbReference>
<feature type="binding site" evidence="5">
    <location>
        <position position="169"/>
    </location>
    <ligand>
        <name>phosphoenolpyruvate</name>
        <dbReference type="ChEBI" id="CHEBI:58702"/>
    </ligand>
</feature>
<keyword evidence="1 5" id="KW-0808">Transferase</keyword>
<evidence type="ECO:0000256" key="2">
    <source>
        <dbReference type="ARBA" id="ARBA00022695"/>
    </source>
</evidence>
<evidence type="ECO:0000313" key="6">
    <source>
        <dbReference type="EMBL" id="QBR90249.1"/>
    </source>
</evidence>
<dbReference type="PANTHER" id="PTHR40392">
    <property type="entry name" value="2-PHOSPHO-L-LACTATE GUANYLYLTRANSFERASE"/>
    <property type="match status" value="1"/>
</dbReference>
<comment type="pathway">
    <text evidence="5">Cofactor biosynthesis; coenzyme F420 biosynthesis.</text>
</comment>
<gene>
    <name evidence="6" type="primary">cofC</name>
    <name evidence="5" type="synonym">fbiD</name>
    <name evidence="6" type="ORF">E4K62_17130</name>
</gene>
<dbReference type="EC" id="2.7.7.105" evidence="5"/>
<evidence type="ECO:0000256" key="1">
    <source>
        <dbReference type="ARBA" id="ARBA00022679"/>
    </source>
</evidence>
<keyword evidence="2 5" id="KW-0548">Nucleotidyltransferase</keyword>
<dbReference type="Pfam" id="PF01983">
    <property type="entry name" value="CofC"/>
    <property type="match status" value="1"/>
</dbReference>
<dbReference type="PANTHER" id="PTHR40392:SF1">
    <property type="entry name" value="2-PHOSPHO-L-LACTATE GUANYLYLTRANSFERASE"/>
    <property type="match status" value="1"/>
</dbReference>
<dbReference type="InterPro" id="IPR002835">
    <property type="entry name" value="CofC"/>
</dbReference>
<organism evidence="6 7">
    <name type="scientific">Microbacterium wangchenii</name>
    <dbReference type="NCBI Taxonomy" id="2541726"/>
    <lineage>
        <taxon>Bacteria</taxon>
        <taxon>Bacillati</taxon>
        <taxon>Actinomycetota</taxon>
        <taxon>Actinomycetes</taxon>
        <taxon>Micrococcales</taxon>
        <taxon>Microbacteriaceae</taxon>
        <taxon>Microbacterium</taxon>
    </lineage>
</organism>
<dbReference type="SUPFAM" id="SSF53448">
    <property type="entry name" value="Nucleotide-diphospho-sugar transferases"/>
    <property type="match status" value="1"/>
</dbReference>
<dbReference type="RefSeq" id="WP_135069856.1">
    <property type="nucleotide sequence ID" value="NZ_CP038266.1"/>
</dbReference>
<comment type="function">
    <text evidence="5">Guanylyltransferase that catalyzes the activation of phosphoenolpyruvate (PEP) as enolpyruvoyl-2-diphospho-5'-guanosine, via the condensation of PEP with GTP. It is involved in the biosynthesis of coenzyme F420, a hydride carrier cofactor.</text>
</comment>
<proteinExistence type="inferred from homology"/>
<dbReference type="Gene3D" id="3.90.550.10">
    <property type="entry name" value="Spore Coat Polysaccharide Biosynthesis Protein SpsA, Chain A"/>
    <property type="match status" value="1"/>
</dbReference>
<keyword evidence="7" id="KW-1185">Reference proteome</keyword>
<dbReference type="InterPro" id="IPR029044">
    <property type="entry name" value="Nucleotide-diphossugar_trans"/>
</dbReference>
<evidence type="ECO:0000256" key="5">
    <source>
        <dbReference type="HAMAP-Rule" id="MF_02114"/>
    </source>
</evidence>
<keyword evidence="3 5" id="KW-0547">Nucleotide-binding</keyword>
<name>A0ABX5SZL7_9MICO</name>
<evidence type="ECO:0000313" key="7">
    <source>
        <dbReference type="Proteomes" id="UP000295748"/>
    </source>
</evidence>
<dbReference type="GO" id="GO:0043814">
    <property type="term" value="F:phospholactate guanylyltransferase activity"/>
    <property type="evidence" value="ECO:0007669"/>
    <property type="project" value="UniProtKB-EC"/>
</dbReference>
<comment type="similarity">
    <text evidence="5">Belongs to the CofC family.</text>
</comment>
<dbReference type="Proteomes" id="UP000295748">
    <property type="component" value="Chromosome"/>
</dbReference>
<evidence type="ECO:0000256" key="4">
    <source>
        <dbReference type="ARBA" id="ARBA00023134"/>
    </source>
</evidence>
<protein>
    <recommendedName>
        <fullName evidence="5">Phosphoenolpyruvate guanylyltransferase</fullName>
        <shortName evidence="5">PEP guanylyltransferase</shortName>
        <ecNumber evidence="5">2.7.7.105</ecNumber>
    </recommendedName>
</protein>
<dbReference type="HAMAP" id="MF_02114">
    <property type="entry name" value="CofC"/>
    <property type="match status" value="1"/>
</dbReference>
<keyword evidence="4 5" id="KW-0342">GTP-binding</keyword>